<reference evidence="1 2" key="2">
    <citation type="submission" date="2017-10" db="EMBL/GenBank/DDBJ databases">
        <title>Genome analyses suggest a sexual origin of heterokaryosis in a supposedly ancient asexual fungus.</title>
        <authorList>
            <person name="Corradi N."/>
            <person name="Sedzielewska K."/>
            <person name="Noel J."/>
            <person name="Charron P."/>
            <person name="Farinelli L."/>
            <person name="Marton T."/>
            <person name="Kruger M."/>
            <person name="Pelin A."/>
            <person name="Brachmann A."/>
            <person name="Corradi N."/>
        </authorList>
    </citation>
    <scope>NUCLEOTIDE SEQUENCE [LARGE SCALE GENOMIC DNA]</scope>
    <source>
        <strain evidence="1 2">A1</strain>
    </source>
</reference>
<dbReference type="InterPro" id="IPR036691">
    <property type="entry name" value="Endo/exonu/phosph_ase_sf"/>
</dbReference>
<organism evidence="1 2">
    <name type="scientific">Rhizophagus irregularis</name>
    <dbReference type="NCBI Taxonomy" id="588596"/>
    <lineage>
        <taxon>Eukaryota</taxon>
        <taxon>Fungi</taxon>
        <taxon>Fungi incertae sedis</taxon>
        <taxon>Mucoromycota</taxon>
        <taxon>Glomeromycotina</taxon>
        <taxon>Glomeromycetes</taxon>
        <taxon>Glomerales</taxon>
        <taxon>Glomeraceae</taxon>
        <taxon>Rhizophagus</taxon>
    </lineage>
</organism>
<dbReference type="OrthoDB" id="2346951at2759"/>
<name>A0A2I1FET2_9GLOM</name>
<dbReference type="VEuPathDB" id="FungiDB:RhiirA1_404138"/>
<reference evidence="1 2" key="1">
    <citation type="submission" date="2017-10" db="EMBL/GenBank/DDBJ databases">
        <title>Extensive intraspecific genome diversity in a model arbuscular mycorrhizal fungus.</title>
        <authorList>
            <person name="Chen E.C.H."/>
            <person name="Morin E."/>
            <person name="Baudet D."/>
            <person name="Noel J."/>
            <person name="Ndikumana S."/>
            <person name="Charron P."/>
            <person name="St-Onge C."/>
            <person name="Giorgi J."/>
            <person name="Grigoriev I.V."/>
            <person name="Roux C."/>
            <person name="Martin F.M."/>
            <person name="Corradi N."/>
        </authorList>
    </citation>
    <scope>NUCLEOTIDE SEQUENCE [LARGE SCALE GENOMIC DNA]</scope>
    <source>
        <strain evidence="1 2">A1</strain>
    </source>
</reference>
<dbReference type="EMBL" id="LLXH01003930">
    <property type="protein sequence ID" value="PKC53697.1"/>
    <property type="molecule type" value="Genomic_DNA"/>
</dbReference>
<accession>A0A2I1FET2</accession>
<evidence type="ECO:0000313" key="1">
    <source>
        <dbReference type="EMBL" id="PKC53697.1"/>
    </source>
</evidence>
<protein>
    <submittedName>
        <fullName evidence="1">Uncharacterized protein</fullName>
    </submittedName>
</protein>
<evidence type="ECO:0000313" key="2">
    <source>
        <dbReference type="Proteomes" id="UP000232688"/>
    </source>
</evidence>
<dbReference type="VEuPathDB" id="FungiDB:FUN_018715"/>
<dbReference type="AlphaFoldDB" id="A0A2I1FET2"/>
<dbReference type="Proteomes" id="UP000232688">
    <property type="component" value="Unassembled WGS sequence"/>
</dbReference>
<dbReference type="VEuPathDB" id="FungiDB:RhiirFUN_008158"/>
<dbReference type="Gene3D" id="3.60.10.10">
    <property type="entry name" value="Endonuclease/exonuclease/phosphatase"/>
    <property type="match status" value="1"/>
</dbReference>
<comment type="caution">
    <text evidence="1">The sequence shown here is derived from an EMBL/GenBank/DDBJ whole genome shotgun (WGS) entry which is preliminary data.</text>
</comment>
<gene>
    <name evidence="1" type="ORF">RhiirA1_404138</name>
</gene>
<dbReference type="SUPFAM" id="SSF56219">
    <property type="entry name" value="DNase I-like"/>
    <property type="match status" value="1"/>
</dbReference>
<proteinExistence type="predicted"/>
<sequence length="136" mass="16100">MARRLFFCGHIQKTKSKKRSFTWTNRTTSTRIDYIWADLKLEAKLKKSHIYQSANVTDSDHNIILAEISFTDIIATNNKGGRRAEKNTRRIIYDYENTTNEQWNKYENHLKSLLEKRKAFGYIETHGQNENTLNEL</sequence>